<evidence type="ECO:0000313" key="1">
    <source>
        <dbReference type="EMBL" id="KIU73315.1"/>
    </source>
</evidence>
<comment type="caution">
    <text evidence="1">The sequence shown here is derived from an EMBL/GenBank/DDBJ whole genome shotgun (WGS) entry which is preliminary data.</text>
</comment>
<dbReference type="EMBL" id="AMYJ01000027">
    <property type="protein sequence ID" value="KIU73315.1"/>
    <property type="molecule type" value="Genomic_DNA"/>
</dbReference>
<organism evidence="1 2">
    <name type="scientific">Bacillus thuringiensis Sbt003</name>
    <dbReference type="NCBI Taxonomy" id="1235825"/>
    <lineage>
        <taxon>Bacteria</taxon>
        <taxon>Bacillati</taxon>
        <taxon>Bacillota</taxon>
        <taxon>Bacilli</taxon>
        <taxon>Bacillales</taxon>
        <taxon>Bacillaceae</taxon>
        <taxon>Bacillus</taxon>
        <taxon>Bacillus cereus group</taxon>
    </lineage>
</organism>
<protein>
    <submittedName>
        <fullName evidence="1">Uncharacterized protein</fullName>
    </submittedName>
</protein>
<name>A0A9X0F7C6_BACTU</name>
<reference evidence="1 2" key="1">
    <citation type="journal article" date="2015" name="Sci. Rep.">
        <title>The expression and crystallization of Cry65Aa require two C-termini, revealing a novel evolutionary strategy of Bacillus thuringiensis Cry proteins.</title>
        <authorList>
            <person name="Peng D.H."/>
            <person name="Pang C.Y."/>
            <person name="Wu H."/>
            <person name="Huang Q."/>
            <person name="Zheng J.S."/>
            <person name="Sun M."/>
        </authorList>
    </citation>
    <scope>NUCLEOTIDE SEQUENCE [LARGE SCALE GENOMIC DNA]</scope>
    <source>
        <strain evidence="1 2">Sbt003</strain>
    </source>
</reference>
<dbReference type="AlphaFoldDB" id="A0A9X0F7C6"/>
<dbReference type="Proteomes" id="UP000032407">
    <property type="component" value="Unassembled WGS sequence"/>
</dbReference>
<evidence type="ECO:0000313" key="2">
    <source>
        <dbReference type="Proteomes" id="UP000032407"/>
    </source>
</evidence>
<sequence>MTIREWEAQFWTSPLQEYKNLQFYKADIDTNFAVYNKKFITNGFYTQ</sequence>
<accession>A0A9X0F7C6</accession>
<gene>
    <name evidence="1" type="ORF">C797_18432</name>
</gene>
<proteinExistence type="predicted"/>